<name>A0A8H7CCI9_9AGAR</name>
<reference evidence="1" key="1">
    <citation type="submission" date="2020-05" db="EMBL/GenBank/DDBJ databases">
        <title>Mycena genomes resolve the evolution of fungal bioluminescence.</title>
        <authorList>
            <person name="Tsai I.J."/>
        </authorList>
    </citation>
    <scope>NUCLEOTIDE SEQUENCE</scope>
    <source>
        <strain evidence="1">CCC161011</strain>
    </source>
</reference>
<dbReference type="AlphaFoldDB" id="A0A8H7CCI9"/>
<sequence>MSMEFGSGSLRPEDVLTILQSTPNVVKCSVTTHNLNLNDLESGLPDLVAPFMFLTSLKLETIFPEVMDIFNHISVPALQALDLIFSGRELVRRLRPILSQPAIRLCDLRIHIDRDKPREADFLQLLEMQSALENFELWEGVARPPHRYLPAPHPQPERWLPITLVEVFRPRQAQLIALGINVSSESFGVWLKIHTIDADERRTNLMKLVCRRSATRIYFCRTAKQDYFPYLPLRSNVTVRCGVLGGRA</sequence>
<proteinExistence type="predicted"/>
<keyword evidence="2" id="KW-1185">Reference proteome</keyword>
<dbReference type="OrthoDB" id="2269034at2759"/>
<accession>A0A8H7CCI9</accession>
<evidence type="ECO:0000313" key="1">
    <source>
        <dbReference type="EMBL" id="KAF7331122.1"/>
    </source>
</evidence>
<dbReference type="EMBL" id="JACAZI010000032">
    <property type="protein sequence ID" value="KAF7331122.1"/>
    <property type="molecule type" value="Genomic_DNA"/>
</dbReference>
<comment type="caution">
    <text evidence="1">The sequence shown here is derived from an EMBL/GenBank/DDBJ whole genome shotgun (WGS) entry which is preliminary data.</text>
</comment>
<gene>
    <name evidence="1" type="ORF">MVEN_02452500</name>
</gene>
<evidence type="ECO:0000313" key="2">
    <source>
        <dbReference type="Proteomes" id="UP000620124"/>
    </source>
</evidence>
<protein>
    <submittedName>
        <fullName evidence="1">Uncharacterized protein</fullName>
    </submittedName>
</protein>
<organism evidence="1 2">
    <name type="scientific">Mycena venus</name>
    <dbReference type="NCBI Taxonomy" id="2733690"/>
    <lineage>
        <taxon>Eukaryota</taxon>
        <taxon>Fungi</taxon>
        <taxon>Dikarya</taxon>
        <taxon>Basidiomycota</taxon>
        <taxon>Agaricomycotina</taxon>
        <taxon>Agaricomycetes</taxon>
        <taxon>Agaricomycetidae</taxon>
        <taxon>Agaricales</taxon>
        <taxon>Marasmiineae</taxon>
        <taxon>Mycenaceae</taxon>
        <taxon>Mycena</taxon>
    </lineage>
</organism>
<dbReference type="Proteomes" id="UP000620124">
    <property type="component" value="Unassembled WGS sequence"/>
</dbReference>